<reference evidence="3 4" key="1">
    <citation type="submission" date="2010-11" db="EMBL/GenBank/DDBJ databases">
        <title>The complete genome of Thermotoga thermarum DSM 5069.</title>
        <authorList>
            <consortium name="US DOE Joint Genome Institute (JGI-PGF)"/>
            <person name="Lucas S."/>
            <person name="Copeland A."/>
            <person name="Lapidus A."/>
            <person name="Bruce D."/>
            <person name="Goodwin L."/>
            <person name="Pitluck S."/>
            <person name="Kyrpides N."/>
            <person name="Mavromatis K."/>
            <person name="Ivanova N."/>
            <person name="Zeytun A."/>
            <person name="Brettin T."/>
            <person name="Detter J.C."/>
            <person name="Tapia R."/>
            <person name="Han C."/>
            <person name="Land M."/>
            <person name="Hauser L."/>
            <person name="Markowitz V."/>
            <person name="Cheng J.-F."/>
            <person name="Hugenholtz P."/>
            <person name="Woyke T."/>
            <person name="Wu D."/>
            <person name="Spring S."/>
            <person name="Schroeder M."/>
            <person name="Brambilla E."/>
            <person name="Klenk H.-P."/>
            <person name="Eisen J.A."/>
        </authorList>
    </citation>
    <scope>NUCLEOTIDE SEQUENCE [LARGE SCALE GENOMIC DNA]</scope>
    <source>
        <strain evidence="3 4">DSM 5069</strain>
    </source>
</reference>
<dbReference type="RefSeq" id="WP_013932754.1">
    <property type="nucleotide sequence ID" value="NC_015707.1"/>
</dbReference>
<evidence type="ECO:0000256" key="1">
    <source>
        <dbReference type="SAM" id="SignalP"/>
    </source>
</evidence>
<keyword evidence="4" id="KW-1185">Reference proteome</keyword>
<sequence length="273" mass="32074" precursor="true">MRIAIVMFLLMSCSLAALQFPRSVAFLYHGKPSESAYRYFDWIVVDPNDLETEDFVRRKNLVFAYLNVGEAEKLSPSLNRQWVIGRNDLWNSYIMDIRVREYREYLFRKIEREIVPKKFAGIFLDTLDSYQLVLKGKDAEEYEIALADFIIQLSNRYPHLRILVNRAFHILDNIEHLISGFVFEGLYSTWEKTKDNKVNYFSVPENLTQFYIPKLKSIKKKGIPVIVIDYTDIRNKKQVKELIEKISNHGFIPYISVRNLDTLGYGPLNIPSN</sequence>
<dbReference type="InterPro" id="IPR013785">
    <property type="entry name" value="Aldolase_TIM"/>
</dbReference>
<organism evidence="3 4">
    <name type="scientific">Pseudothermotoga thermarum DSM 5069</name>
    <dbReference type="NCBI Taxonomy" id="688269"/>
    <lineage>
        <taxon>Bacteria</taxon>
        <taxon>Thermotogati</taxon>
        <taxon>Thermotogota</taxon>
        <taxon>Thermotogae</taxon>
        <taxon>Thermotogales</taxon>
        <taxon>Thermotogaceae</taxon>
        <taxon>Pseudothermotoga</taxon>
    </lineage>
</organism>
<dbReference type="InterPro" id="IPR017853">
    <property type="entry name" value="GH"/>
</dbReference>
<dbReference type="HOGENOM" id="CLU_067038_0_0_0"/>
<dbReference type="Proteomes" id="UP000006804">
    <property type="component" value="Chromosome"/>
</dbReference>
<dbReference type="eggNOG" id="COG3868">
    <property type="taxonomic scope" value="Bacteria"/>
</dbReference>
<feature type="domain" description="Glycoside-hydrolase family GH114 TIM-barrel" evidence="2">
    <location>
        <begin position="41"/>
        <end position="261"/>
    </location>
</feature>
<dbReference type="KEGG" id="tta:Theth_1483"/>
<dbReference type="PATRIC" id="fig|688269.3.peg.1532"/>
<keyword evidence="1" id="KW-0732">Signal</keyword>
<dbReference type="EMBL" id="CP002351">
    <property type="protein sequence ID" value="AEH51540.1"/>
    <property type="molecule type" value="Genomic_DNA"/>
</dbReference>
<evidence type="ECO:0000313" key="3">
    <source>
        <dbReference type="EMBL" id="AEH51540.1"/>
    </source>
</evidence>
<accession>F7YUX8</accession>
<protein>
    <submittedName>
        <fullName evidence="3">TM1410 hypothetical-related protein</fullName>
    </submittedName>
</protein>
<proteinExistence type="predicted"/>
<dbReference type="Pfam" id="PF03537">
    <property type="entry name" value="Glyco_hydro_114"/>
    <property type="match status" value="1"/>
</dbReference>
<evidence type="ECO:0000259" key="2">
    <source>
        <dbReference type="Pfam" id="PF03537"/>
    </source>
</evidence>
<name>F7YUX8_9THEM</name>
<dbReference type="STRING" id="688269.Theth_1483"/>
<dbReference type="Gene3D" id="3.20.20.70">
    <property type="entry name" value="Aldolase class I"/>
    <property type="match status" value="1"/>
</dbReference>
<feature type="chain" id="PRO_5003372858" evidence="1">
    <location>
        <begin position="20"/>
        <end position="273"/>
    </location>
</feature>
<dbReference type="InterPro" id="IPR004352">
    <property type="entry name" value="GH114_TIM-barrel"/>
</dbReference>
<dbReference type="AlphaFoldDB" id="F7YUX8"/>
<dbReference type="PANTHER" id="PTHR35882:SF2">
    <property type="entry name" value="PELA"/>
    <property type="match status" value="1"/>
</dbReference>
<dbReference type="PANTHER" id="PTHR35882">
    <property type="entry name" value="PELA"/>
    <property type="match status" value="1"/>
</dbReference>
<gene>
    <name evidence="3" type="ORF">Theth_1483</name>
</gene>
<evidence type="ECO:0000313" key="4">
    <source>
        <dbReference type="Proteomes" id="UP000006804"/>
    </source>
</evidence>
<feature type="signal peptide" evidence="1">
    <location>
        <begin position="1"/>
        <end position="19"/>
    </location>
</feature>
<dbReference type="SUPFAM" id="SSF51445">
    <property type="entry name" value="(Trans)glycosidases"/>
    <property type="match status" value="1"/>
</dbReference>